<keyword evidence="2" id="KW-0678">Repressor</keyword>
<organism evidence="3 4">
    <name type="scientific">Muiribacterium halophilum</name>
    <dbReference type="NCBI Taxonomy" id="2053465"/>
    <lineage>
        <taxon>Bacteria</taxon>
        <taxon>Candidatus Muiribacteriota</taxon>
        <taxon>Candidatus Muiribacteriia</taxon>
        <taxon>Candidatus Muiribacteriales</taxon>
        <taxon>Candidatus Muiribacteriaceae</taxon>
        <taxon>Candidatus Muiribacterium</taxon>
    </lineage>
</organism>
<evidence type="ECO:0000313" key="3">
    <source>
        <dbReference type="EMBL" id="PLX16220.1"/>
    </source>
</evidence>
<dbReference type="NCBIfam" id="TIGR00090">
    <property type="entry name" value="rsfS_iojap_ybeB"/>
    <property type="match status" value="1"/>
</dbReference>
<dbReference type="Gene3D" id="3.30.460.10">
    <property type="entry name" value="Beta Polymerase, domain 2"/>
    <property type="match status" value="1"/>
</dbReference>
<dbReference type="AlphaFoldDB" id="A0A2N5ZC30"/>
<dbReference type="InterPro" id="IPR043519">
    <property type="entry name" value="NT_sf"/>
</dbReference>
<evidence type="ECO:0000256" key="1">
    <source>
        <dbReference type="ARBA" id="ARBA00010574"/>
    </source>
</evidence>
<evidence type="ECO:0000256" key="2">
    <source>
        <dbReference type="HAMAP-Rule" id="MF_01477"/>
    </source>
</evidence>
<dbReference type="GO" id="GO:0017148">
    <property type="term" value="P:negative regulation of translation"/>
    <property type="evidence" value="ECO:0007669"/>
    <property type="project" value="UniProtKB-UniRule"/>
</dbReference>
<dbReference type="EMBL" id="PKTG01000122">
    <property type="protein sequence ID" value="PLX16220.1"/>
    <property type="molecule type" value="Genomic_DNA"/>
</dbReference>
<keyword evidence="2" id="KW-0810">Translation regulation</keyword>
<dbReference type="InterPro" id="IPR004394">
    <property type="entry name" value="Iojap/RsfS/C7orf30"/>
</dbReference>
<comment type="caution">
    <text evidence="3">The sequence shown here is derived from an EMBL/GenBank/DDBJ whole genome shotgun (WGS) entry which is preliminary data.</text>
</comment>
<protein>
    <recommendedName>
        <fullName evidence="2">Ribosomal silencing factor RsfS</fullName>
    </recommendedName>
</protein>
<dbReference type="GO" id="GO:0042256">
    <property type="term" value="P:cytosolic ribosome assembly"/>
    <property type="evidence" value="ECO:0007669"/>
    <property type="project" value="UniProtKB-UniRule"/>
</dbReference>
<proteinExistence type="inferred from homology"/>
<keyword evidence="2" id="KW-0963">Cytoplasm</keyword>
<comment type="subunit">
    <text evidence="2">Interacts with ribosomal protein uL14 (rplN).</text>
</comment>
<reference evidence="3 4" key="1">
    <citation type="submission" date="2017-11" db="EMBL/GenBank/DDBJ databases">
        <title>Genome-resolved metagenomics identifies genetic mobility, metabolic interactions, and unexpected diversity in perchlorate-reducing communities.</title>
        <authorList>
            <person name="Barnum T.P."/>
            <person name="Figueroa I.A."/>
            <person name="Carlstrom C.I."/>
            <person name="Lucas L.N."/>
            <person name="Engelbrektson A.L."/>
            <person name="Coates J.D."/>
        </authorList>
    </citation>
    <scope>NUCLEOTIDE SEQUENCE [LARGE SCALE GENOMIC DNA]</scope>
    <source>
        <strain evidence="3">BM706</strain>
    </source>
</reference>
<accession>A0A2N5ZC30</accession>
<dbReference type="GO" id="GO:0043023">
    <property type="term" value="F:ribosomal large subunit binding"/>
    <property type="evidence" value="ECO:0007669"/>
    <property type="project" value="TreeGrafter"/>
</dbReference>
<dbReference type="SUPFAM" id="SSF81301">
    <property type="entry name" value="Nucleotidyltransferase"/>
    <property type="match status" value="1"/>
</dbReference>
<comment type="function">
    <text evidence="2">Functions as a ribosomal silencing factor. Interacts with ribosomal protein uL14 (rplN), blocking formation of intersubunit bridge B8. Prevents association of the 30S and 50S ribosomal subunits and the formation of functional ribosomes, thus repressing translation.</text>
</comment>
<gene>
    <name evidence="2 3" type="primary">rsfS</name>
    <name evidence="3" type="ORF">C0601_11405</name>
</gene>
<sequence length="114" mass="12991">MELDKKTKLITDSLEEKKGADIIVMDAPEGLLLDKFVVCSANNTQHLKTLFENLKKTLSDNNIDIYGAHGPAEKESGWLVLDTSDIIIHIMTSEKREYYTLEELWKESFGEKSE</sequence>
<comment type="subcellular location">
    <subcellularLocation>
        <location evidence="2">Cytoplasm</location>
    </subcellularLocation>
</comment>
<dbReference type="Proteomes" id="UP000234857">
    <property type="component" value="Unassembled WGS sequence"/>
</dbReference>
<dbReference type="Pfam" id="PF02410">
    <property type="entry name" value="RsfS"/>
    <property type="match status" value="1"/>
</dbReference>
<evidence type="ECO:0000313" key="4">
    <source>
        <dbReference type="Proteomes" id="UP000234857"/>
    </source>
</evidence>
<comment type="similarity">
    <text evidence="1 2">Belongs to the Iojap/RsfS family.</text>
</comment>
<dbReference type="PANTHER" id="PTHR21043">
    <property type="entry name" value="IOJAP SUPERFAMILY ORTHOLOG"/>
    <property type="match status" value="1"/>
</dbReference>
<dbReference type="PANTHER" id="PTHR21043:SF0">
    <property type="entry name" value="MITOCHONDRIAL ASSEMBLY OF RIBOSOMAL LARGE SUBUNIT PROTEIN 1"/>
    <property type="match status" value="1"/>
</dbReference>
<dbReference type="GO" id="GO:0005737">
    <property type="term" value="C:cytoplasm"/>
    <property type="evidence" value="ECO:0007669"/>
    <property type="project" value="UniProtKB-SubCell"/>
</dbReference>
<name>A0A2N5ZC30_MUIH1</name>
<dbReference type="HAMAP" id="MF_01477">
    <property type="entry name" value="Iojap_RsfS"/>
    <property type="match status" value="1"/>
</dbReference>
<dbReference type="GO" id="GO:0090071">
    <property type="term" value="P:negative regulation of ribosome biogenesis"/>
    <property type="evidence" value="ECO:0007669"/>
    <property type="project" value="UniProtKB-UniRule"/>
</dbReference>